<dbReference type="AlphaFoldDB" id="A0A8H8X1F4"/>
<keyword evidence="1" id="KW-0472">Membrane</keyword>
<feature type="transmembrane region" description="Helical" evidence="1">
    <location>
        <begin position="250"/>
        <end position="268"/>
    </location>
</feature>
<keyword evidence="1" id="KW-1133">Transmembrane helix</keyword>
<keyword evidence="2" id="KW-0614">Plasmid</keyword>
<dbReference type="RefSeq" id="WP_244749161.1">
    <property type="nucleotide sequence ID" value="NZ_AP024150.1"/>
</dbReference>
<evidence type="ECO:0000313" key="3">
    <source>
        <dbReference type="Proteomes" id="UP000663508"/>
    </source>
</evidence>
<sequence>MTKRFYSTRIGKNQNLHGFEFSDIRDIFRSIYLELEKDGYFAEALGFECVDGDIPGKIRDPSRDMFVNIRKDKLWPIHFASQYYEEDDLFDVIEYLHSVVSKPLKGTYHQHNDCGMHWHEFDKIAGQNEFREKINSLLDLYKNKFELSKEGEVLQRPEDGLERIFNADIPVEDRPIKDRVTAAILRYRRHGSTIDDRRHAVRDLADVLEFIRPKMEGIITKKDESDLFNIANNFGIRHHNEKQKTEYDDAAWLSWIFYLYLSTIHLVMRKLGE</sequence>
<organism evidence="2 3">
    <name type="scientific">Methylobacterium indicum</name>
    <dbReference type="NCBI Taxonomy" id="1775910"/>
    <lineage>
        <taxon>Bacteria</taxon>
        <taxon>Pseudomonadati</taxon>
        <taxon>Pseudomonadota</taxon>
        <taxon>Alphaproteobacteria</taxon>
        <taxon>Hyphomicrobiales</taxon>
        <taxon>Methylobacteriaceae</taxon>
        <taxon>Methylobacterium</taxon>
    </lineage>
</organism>
<dbReference type="KEGG" id="mind:mvi_65240"/>
<keyword evidence="1" id="KW-0812">Transmembrane</keyword>
<accession>A0A8H8X1F4</accession>
<dbReference type="EMBL" id="AP024150">
    <property type="protein sequence ID" value="BCM88063.1"/>
    <property type="molecule type" value="Genomic_DNA"/>
</dbReference>
<geneLocation type="plasmid" evidence="2 3">
    <name>pVL1_5</name>
</geneLocation>
<proteinExistence type="predicted"/>
<protein>
    <submittedName>
        <fullName evidence="2">Uncharacterized protein</fullName>
    </submittedName>
</protein>
<reference evidence="2" key="1">
    <citation type="submission" date="2020-11" db="EMBL/GenBank/DDBJ databases">
        <title>Complete genome sequence of a novel pathogenic Methylobacterium strain isolated from rice in Vietnam.</title>
        <authorList>
            <person name="Lai K."/>
            <person name="Okazaki S."/>
            <person name="Higashi K."/>
            <person name="Mori H."/>
            <person name="Toyoda A."/>
            <person name="Kurokawa K."/>
        </authorList>
    </citation>
    <scope>NUCLEOTIDE SEQUENCE</scope>
    <source>
        <strain evidence="2">VL1</strain>
        <plasmid evidence="2">pVL1_5</plasmid>
    </source>
</reference>
<name>A0A8H8X1F4_9HYPH</name>
<evidence type="ECO:0000256" key="1">
    <source>
        <dbReference type="SAM" id="Phobius"/>
    </source>
</evidence>
<dbReference type="Proteomes" id="UP000663508">
    <property type="component" value="Plasmid pVL1_5"/>
</dbReference>
<evidence type="ECO:0000313" key="2">
    <source>
        <dbReference type="EMBL" id="BCM88063.1"/>
    </source>
</evidence>
<gene>
    <name evidence="2" type="ORF">mvi_65240</name>
</gene>